<dbReference type="Proteomes" id="UP001295684">
    <property type="component" value="Unassembled WGS sequence"/>
</dbReference>
<reference evidence="1" key="1">
    <citation type="submission" date="2023-07" db="EMBL/GenBank/DDBJ databases">
        <authorList>
            <consortium name="AG Swart"/>
            <person name="Singh M."/>
            <person name="Singh A."/>
            <person name="Seah K."/>
            <person name="Emmerich C."/>
        </authorList>
    </citation>
    <scope>NUCLEOTIDE SEQUENCE</scope>
    <source>
        <strain evidence="1">DP1</strain>
    </source>
</reference>
<sequence>MNYQFQNIEQQSQENSLFGDQVDYVQDPLYYDNVFALNFGTPEQKENSQDLTDWSCFGQANPDSVRDVIKKNMITFESFYNQKATNADGLEEQTSTNALNEKKVSFHHPEAQDTSNHVFLSDNELEASLRVDQELLQEENLLTLREDTVNRTKRRADMEIKKACRRIKQFYKVLFKSQNPEIIKRRYINCDSQVILQSMKETLLTILPEDDVTDELTYFTIGICGIKQSFELECLEETEKDIYSYSEAAKRFTMLKFKLCLNSTNLQTLCRGFISQNEGDLSDILQKALDKASSST</sequence>
<comment type="caution">
    <text evidence="1">The sequence shown here is derived from an EMBL/GenBank/DDBJ whole genome shotgun (WGS) entry which is preliminary data.</text>
</comment>
<protein>
    <submittedName>
        <fullName evidence="1">Uncharacterized protein</fullName>
    </submittedName>
</protein>
<accession>A0AAD1UIH4</accession>
<evidence type="ECO:0000313" key="2">
    <source>
        <dbReference type="Proteomes" id="UP001295684"/>
    </source>
</evidence>
<gene>
    <name evidence="1" type="ORF">ECRASSUSDP1_LOCUS8594</name>
</gene>
<organism evidence="1 2">
    <name type="scientific">Euplotes crassus</name>
    <dbReference type="NCBI Taxonomy" id="5936"/>
    <lineage>
        <taxon>Eukaryota</taxon>
        <taxon>Sar</taxon>
        <taxon>Alveolata</taxon>
        <taxon>Ciliophora</taxon>
        <taxon>Intramacronucleata</taxon>
        <taxon>Spirotrichea</taxon>
        <taxon>Hypotrichia</taxon>
        <taxon>Euplotida</taxon>
        <taxon>Euplotidae</taxon>
        <taxon>Moneuplotes</taxon>
    </lineage>
</organism>
<proteinExistence type="predicted"/>
<evidence type="ECO:0000313" key="1">
    <source>
        <dbReference type="EMBL" id="CAI2367312.1"/>
    </source>
</evidence>
<keyword evidence="2" id="KW-1185">Reference proteome</keyword>
<name>A0AAD1UIH4_EUPCR</name>
<dbReference type="AlphaFoldDB" id="A0AAD1UIH4"/>
<dbReference type="EMBL" id="CAMPGE010008413">
    <property type="protein sequence ID" value="CAI2367312.1"/>
    <property type="molecule type" value="Genomic_DNA"/>
</dbReference>